<dbReference type="HAMAP" id="MF_00978">
    <property type="entry name" value="Bifunct_BirA"/>
    <property type="match status" value="1"/>
</dbReference>
<feature type="binding site" evidence="3">
    <location>
        <begin position="122"/>
        <end position="124"/>
    </location>
    <ligand>
        <name>biotin</name>
        <dbReference type="ChEBI" id="CHEBI:57586"/>
    </ligand>
</feature>
<gene>
    <name evidence="3" type="primary">birA</name>
    <name evidence="5" type="ORF">JOC94_000581</name>
</gene>
<comment type="similarity">
    <text evidence="3">Belongs to the biotin--protein ligase family.</text>
</comment>
<dbReference type="InterPro" id="IPR004408">
    <property type="entry name" value="Biotin_CoA_COase_ligase"/>
</dbReference>
<organism evidence="5 6">
    <name type="scientific">Siminovitchia thermophila</name>
    <dbReference type="NCBI Taxonomy" id="1245522"/>
    <lineage>
        <taxon>Bacteria</taxon>
        <taxon>Bacillati</taxon>
        <taxon>Bacillota</taxon>
        <taxon>Bacilli</taxon>
        <taxon>Bacillales</taxon>
        <taxon>Bacillaceae</taxon>
        <taxon>Siminovitchia</taxon>
    </lineage>
</organism>
<comment type="caution">
    <text evidence="5">The sequence shown here is derived from an EMBL/GenBank/DDBJ whole genome shotgun (WGS) entry which is preliminary data.</text>
</comment>
<protein>
    <recommendedName>
        <fullName evidence="3">Bifunctional ligase/repressor BirA</fullName>
    </recommendedName>
    <alternativeName>
        <fullName evidence="3">Biotin--[acetyl-CoA-carboxylase] ligase</fullName>
        <ecNumber evidence="3">6.3.4.15</ecNumber>
    </alternativeName>
    <alternativeName>
        <fullName evidence="3">Biotin--protein ligase</fullName>
    </alternativeName>
    <alternativeName>
        <fullName evidence="3">Biotin-[acetyl-CoA carboxylase] synthetase</fullName>
    </alternativeName>
</protein>
<keyword evidence="2 3" id="KW-0092">Biotin</keyword>
<evidence type="ECO:0000259" key="4">
    <source>
        <dbReference type="PROSITE" id="PS51733"/>
    </source>
</evidence>
<keyword evidence="3" id="KW-0805">Transcription regulation</keyword>
<keyword evidence="3" id="KW-0804">Transcription</keyword>
<dbReference type="RefSeq" id="WP_077113332.1">
    <property type="nucleotide sequence ID" value="NZ_JAFBFH010000003.1"/>
</dbReference>
<evidence type="ECO:0000256" key="2">
    <source>
        <dbReference type="ARBA" id="ARBA00023267"/>
    </source>
</evidence>
<dbReference type="InterPro" id="IPR003142">
    <property type="entry name" value="BPL_C"/>
</dbReference>
<dbReference type="GO" id="GO:0004077">
    <property type="term" value="F:biotin--[biotin carboxyl-carrier protein] ligase activity"/>
    <property type="evidence" value="ECO:0007669"/>
    <property type="project" value="UniProtKB-EC"/>
</dbReference>
<keyword evidence="3" id="KW-0547">Nucleotide-binding</keyword>
<feature type="binding site" evidence="3">
    <location>
        <position position="189"/>
    </location>
    <ligand>
        <name>biotin</name>
        <dbReference type="ChEBI" id="CHEBI:57586"/>
    </ligand>
</feature>
<keyword evidence="3" id="KW-0238">DNA-binding</keyword>
<dbReference type="EMBL" id="JAFBFH010000003">
    <property type="protein sequence ID" value="MBM7713612.1"/>
    <property type="molecule type" value="Genomic_DNA"/>
</dbReference>
<comment type="catalytic activity">
    <reaction evidence="3">
        <text>biotin + L-lysyl-[protein] + ATP = N(6)-biotinyl-L-lysyl-[protein] + AMP + diphosphate + H(+)</text>
        <dbReference type="Rhea" id="RHEA:11756"/>
        <dbReference type="Rhea" id="RHEA-COMP:9752"/>
        <dbReference type="Rhea" id="RHEA-COMP:10505"/>
        <dbReference type="ChEBI" id="CHEBI:15378"/>
        <dbReference type="ChEBI" id="CHEBI:29969"/>
        <dbReference type="ChEBI" id="CHEBI:30616"/>
        <dbReference type="ChEBI" id="CHEBI:33019"/>
        <dbReference type="ChEBI" id="CHEBI:57586"/>
        <dbReference type="ChEBI" id="CHEBI:83144"/>
        <dbReference type="ChEBI" id="CHEBI:456215"/>
        <dbReference type="EC" id="6.3.4.15"/>
    </reaction>
</comment>
<evidence type="ECO:0000313" key="6">
    <source>
        <dbReference type="Proteomes" id="UP000823485"/>
    </source>
</evidence>
<dbReference type="Gene3D" id="3.30.930.10">
    <property type="entry name" value="Bira Bifunctional Protein, Domain 2"/>
    <property type="match status" value="1"/>
</dbReference>
<dbReference type="Pfam" id="PF08279">
    <property type="entry name" value="HTH_11"/>
    <property type="match status" value="1"/>
</dbReference>
<keyword evidence="3" id="KW-0067">ATP-binding</keyword>
<dbReference type="InterPro" id="IPR036390">
    <property type="entry name" value="WH_DNA-bd_sf"/>
</dbReference>
<dbReference type="EC" id="6.3.4.15" evidence="3"/>
<evidence type="ECO:0000313" key="5">
    <source>
        <dbReference type="EMBL" id="MBM7713612.1"/>
    </source>
</evidence>
<keyword evidence="1 3" id="KW-0436">Ligase</keyword>
<dbReference type="InterPro" id="IPR030855">
    <property type="entry name" value="Bifunct_BirA"/>
</dbReference>
<dbReference type="InterPro" id="IPR045864">
    <property type="entry name" value="aa-tRNA-synth_II/BPL/LPL"/>
</dbReference>
<dbReference type="SUPFAM" id="SSF55681">
    <property type="entry name" value="Class II aaRS and biotin synthetases"/>
    <property type="match status" value="1"/>
</dbReference>
<comment type="caution">
    <text evidence="3">Lacks conserved residue(s) required for the propagation of feature annotation.</text>
</comment>
<evidence type="ECO:0000256" key="1">
    <source>
        <dbReference type="ARBA" id="ARBA00022598"/>
    </source>
</evidence>
<dbReference type="InterPro" id="IPR004143">
    <property type="entry name" value="BPL_LPL_catalytic"/>
</dbReference>
<dbReference type="NCBIfam" id="TIGR00121">
    <property type="entry name" value="birA_ligase"/>
    <property type="match status" value="1"/>
</dbReference>
<dbReference type="InterPro" id="IPR013196">
    <property type="entry name" value="HTH_11"/>
</dbReference>
<dbReference type="PANTHER" id="PTHR12835">
    <property type="entry name" value="BIOTIN PROTEIN LIGASE"/>
    <property type="match status" value="1"/>
</dbReference>
<name>A0ABS2R1U6_9BACI</name>
<dbReference type="Proteomes" id="UP000823485">
    <property type="component" value="Unassembled WGS sequence"/>
</dbReference>
<dbReference type="Gene3D" id="1.10.10.10">
    <property type="entry name" value="Winged helix-like DNA-binding domain superfamily/Winged helix DNA-binding domain"/>
    <property type="match status" value="1"/>
</dbReference>
<evidence type="ECO:0000256" key="3">
    <source>
        <dbReference type="HAMAP-Rule" id="MF_00978"/>
    </source>
</evidence>
<feature type="DNA-binding region" description="H-T-H motif" evidence="3">
    <location>
        <begin position="23"/>
        <end position="42"/>
    </location>
</feature>
<dbReference type="PANTHER" id="PTHR12835:SF5">
    <property type="entry name" value="BIOTIN--PROTEIN LIGASE"/>
    <property type="match status" value="1"/>
</dbReference>
<reference evidence="5 6" key="1">
    <citation type="submission" date="2021-01" db="EMBL/GenBank/DDBJ databases">
        <title>Genomic Encyclopedia of Type Strains, Phase IV (KMG-IV): sequencing the most valuable type-strain genomes for metagenomic binning, comparative biology and taxonomic classification.</title>
        <authorList>
            <person name="Goeker M."/>
        </authorList>
    </citation>
    <scope>NUCLEOTIDE SEQUENCE [LARGE SCALE GENOMIC DNA]</scope>
    <source>
        <strain evidence="5 6">DSM 105453</strain>
    </source>
</reference>
<keyword evidence="3" id="KW-0678">Repressor</keyword>
<dbReference type="InterPro" id="IPR036388">
    <property type="entry name" value="WH-like_DNA-bd_sf"/>
</dbReference>
<dbReference type="Pfam" id="PF03099">
    <property type="entry name" value="BPL_LplA_LipB"/>
    <property type="match status" value="1"/>
</dbReference>
<accession>A0ABS2R1U6</accession>
<dbReference type="SUPFAM" id="SSF46785">
    <property type="entry name" value="Winged helix' DNA-binding domain"/>
    <property type="match status" value="1"/>
</dbReference>
<keyword evidence="6" id="KW-1185">Reference proteome</keyword>
<dbReference type="Pfam" id="PF02237">
    <property type="entry name" value="BPL_C"/>
    <property type="match status" value="1"/>
</dbReference>
<comment type="function">
    <text evidence="3">Acts both as a biotin--[acetyl-CoA-carboxylase] ligase and a repressor.</text>
</comment>
<dbReference type="CDD" id="cd16442">
    <property type="entry name" value="BPL"/>
    <property type="match status" value="1"/>
</dbReference>
<dbReference type="Gene3D" id="2.30.30.100">
    <property type="match status" value="1"/>
</dbReference>
<feature type="binding site" evidence="3">
    <location>
        <position position="118"/>
    </location>
    <ligand>
        <name>biotin</name>
        <dbReference type="ChEBI" id="CHEBI:57586"/>
    </ligand>
</feature>
<dbReference type="PROSITE" id="PS51733">
    <property type="entry name" value="BPL_LPL_CATALYTIC"/>
    <property type="match status" value="1"/>
</dbReference>
<feature type="domain" description="BPL/LPL catalytic" evidence="4">
    <location>
        <begin position="74"/>
        <end position="262"/>
    </location>
</feature>
<proteinExistence type="inferred from homology"/>
<sequence>MSIDIRKQLIKALSDADGEFLSGQTLAEKIGCSRTAIWKHIEELRKDGFILEAVRNKGYKIINTPEDLTESDILFGLETERFGRNIHFYESVESTQKVAHQLAHEGAPEGTIVVSEEQRTGRGRLGRSWSSLPKKGVWMSMIVRPVLPPQKAPQFTLITAVAAANAIGEVTGLHPEIKWPNDILINGKKVVGILTELQAEADKISSLVIGIGINANHDVEDLHESIQGKATSLYIEKRKKISRAQLIQTFLKDFEKYYGIYLDKGFAPIKLLWETYAISIGKVITARTVTGEIVGRALGITDEGVLKVEDEHGTIHEVYSADIELSD</sequence>